<feature type="region of interest" description="Disordered" evidence="2">
    <location>
        <begin position="50"/>
        <end position="71"/>
    </location>
</feature>
<evidence type="ECO:0000313" key="4">
    <source>
        <dbReference type="EMBL" id="KAL1874833.1"/>
    </source>
</evidence>
<feature type="compositionally biased region" description="Polar residues" evidence="2">
    <location>
        <begin position="282"/>
        <end position="296"/>
    </location>
</feature>
<evidence type="ECO:0000256" key="2">
    <source>
        <dbReference type="SAM" id="MobiDB-lite"/>
    </source>
</evidence>
<accession>A0ABR3XFU9</accession>
<feature type="compositionally biased region" description="Polar residues" evidence="2">
    <location>
        <begin position="530"/>
        <end position="542"/>
    </location>
</feature>
<feature type="region of interest" description="Disordered" evidence="2">
    <location>
        <begin position="337"/>
        <end position="414"/>
    </location>
</feature>
<name>A0ABR3XFU9_9PEZI</name>
<protein>
    <recommendedName>
        <fullName evidence="3">CCZ1/INTU/HSP4 first Longin domain-containing protein</fullName>
    </recommendedName>
</protein>
<keyword evidence="5" id="KW-1185">Reference proteome</keyword>
<proteinExistence type="inferred from homology"/>
<comment type="caution">
    <text evidence="4">The sequence shown here is derived from an EMBL/GenBank/DDBJ whole genome shotgun (WGS) entry which is preliminary data.</text>
</comment>
<feature type="compositionally biased region" description="Polar residues" evidence="2">
    <location>
        <begin position="387"/>
        <end position="405"/>
    </location>
</feature>
<reference evidence="4 5" key="1">
    <citation type="journal article" date="2024" name="IMA Fungus">
        <title>IMA Genome - F19 : A genome assembly and annotation guide to empower mycologists, including annotated draft genome sequences of Ceratocystis pirilliformis, Diaporthe australafricana, Fusarium ophioides, Paecilomyces lecythidis, and Sporothrix stenoceras.</title>
        <authorList>
            <person name="Aylward J."/>
            <person name="Wilson A.M."/>
            <person name="Visagie C.M."/>
            <person name="Spraker J."/>
            <person name="Barnes I."/>
            <person name="Buitendag C."/>
            <person name="Ceriani C."/>
            <person name="Del Mar Angel L."/>
            <person name="du Plessis D."/>
            <person name="Fuchs T."/>
            <person name="Gasser K."/>
            <person name="Kramer D."/>
            <person name="Li W."/>
            <person name="Munsamy K."/>
            <person name="Piso A."/>
            <person name="Price J.L."/>
            <person name="Sonnekus B."/>
            <person name="Thomas C."/>
            <person name="van der Nest A."/>
            <person name="van Dijk A."/>
            <person name="van Heerden A."/>
            <person name="van Vuuren N."/>
            <person name="Yilmaz N."/>
            <person name="Duong T.A."/>
            <person name="van der Merwe N.A."/>
            <person name="Wingfield M.J."/>
            <person name="Wingfield B.D."/>
        </authorList>
    </citation>
    <scope>NUCLEOTIDE SEQUENCE [LARGE SCALE GENOMIC DNA]</scope>
    <source>
        <strain evidence="4 5">CMW 18300</strain>
    </source>
</reference>
<feature type="compositionally biased region" description="Basic and acidic residues" evidence="2">
    <location>
        <begin position="267"/>
        <end position="281"/>
    </location>
</feature>
<dbReference type="PANTHER" id="PTHR13056">
    <property type="entry name" value="VACUOLAR FUSION PROTEIN CCZ1 HOMOLOG-RELATED"/>
    <property type="match status" value="1"/>
</dbReference>
<evidence type="ECO:0000256" key="1">
    <source>
        <dbReference type="ARBA" id="ARBA00005352"/>
    </source>
</evidence>
<feature type="region of interest" description="Disordered" evidence="2">
    <location>
        <begin position="267"/>
        <end position="298"/>
    </location>
</feature>
<organism evidence="4 5">
    <name type="scientific">Diaporthe australafricana</name>
    <dbReference type="NCBI Taxonomy" id="127596"/>
    <lineage>
        <taxon>Eukaryota</taxon>
        <taxon>Fungi</taxon>
        <taxon>Dikarya</taxon>
        <taxon>Ascomycota</taxon>
        <taxon>Pezizomycotina</taxon>
        <taxon>Sordariomycetes</taxon>
        <taxon>Sordariomycetidae</taxon>
        <taxon>Diaporthales</taxon>
        <taxon>Diaporthaceae</taxon>
        <taxon>Diaporthe</taxon>
    </lineage>
</organism>
<feature type="region of interest" description="Disordered" evidence="2">
    <location>
        <begin position="514"/>
        <end position="544"/>
    </location>
</feature>
<dbReference type="Pfam" id="PF19031">
    <property type="entry name" value="Intu_longin_1"/>
    <property type="match status" value="1"/>
</dbReference>
<dbReference type="EMBL" id="JAWRVE010000021">
    <property type="protein sequence ID" value="KAL1874833.1"/>
    <property type="molecule type" value="Genomic_DNA"/>
</dbReference>
<sequence length="805" mass="88952">MADPAAADSPAAIVPAQVGFLAIFNPSLGNTDETLDDQIVYYSSVDTQTQKRKRRRKARPTENVPQTERNERLRQIGLAQGMVSFSKDFSDDQAVDSIETEKTRVVLHELEPGWWILASIDLTCLPLPPPKSSKKQSDAAGSAQDKYEYSSREVKPATLLLQDMLRTHSIFLLHHDSSLSSMFMRLNRTRFTATLARYWDLFLSTWNVLLHGNPVQNIFGGIKIAASGELGIGVGEEERGSGEREVLEGFVGRTEGLVDIIVSKFGDDKPEESSKSWERTKQGQNPHPQWLGTSNEPGAEDGAVFLGVGSLSRKSVRDITHWVEDIYTWGEDAYGVFDSPKASRQPRRESHVSEERPRRSTSERPMQPPPSLINPKRASKPAAVKTFPQQRNASAGPSKASQEPASATGEEDTGGLEKYMDYLKLGYGKYWSLGGDSESKTETKDSPNSPESQPAKGDDSVGHFLIGLTGEVEEGWTDDPDDRRFADQLWDENTNPRTMLRTVTVELEKDVSEKSETHMSKVLGSHDTELSSTSTATGSTFDSQDRNKTHKLRVVVYVVKPFIFTFLFELRTGSLAFEGLYRSLHHQIAPLRKALGNSTAYRPEKPNTGSASAAIYDLVWDPKQKTVHSTIPNIPDAAEMYSSGDQPPWSRVEALNTHMQILNLYKATRADLSELERTCKTSRGWWIVWSRILERKPEASSSSVESDTASSRDSSSRHEESGEAASDEGTRSSSQTSTVKEAPYMSVSKEIFLIRKASDHAGHGRSVSLTGVGGGAGWADGASRLAQGIGVDTRKYIEGLLSMNR</sequence>
<evidence type="ECO:0000259" key="3">
    <source>
        <dbReference type="Pfam" id="PF19031"/>
    </source>
</evidence>
<feature type="compositionally biased region" description="Basic and acidic residues" evidence="2">
    <location>
        <begin position="346"/>
        <end position="362"/>
    </location>
</feature>
<feature type="compositionally biased region" description="Low complexity" evidence="2">
    <location>
        <begin position="699"/>
        <end position="713"/>
    </location>
</feature>
<dbReference type="InterPro" id="IPR013176">
    <property type="entry name" value="Ccz1"/>
</dbReference>
<evidence type="ECO:0000313" key="5">
    <source>
        <dbReference type="Proteomes" id="UP001583177"/>
    </source>
</evidence>
<dbReference type="InterPro" id="IPR043987">
    <property type="entry name" value="CCZ1/INTU/HSP4_longin_1"/>
</dbReference>
<comment type="similarity">
    <text evidence="1">Belongs to the CCZ1 family.</text>
</comment>
<feature type="region of interest" description="Disordered" evidence="2">
    <location>
        <begin position="436"/>
        <end position="462"/>
    </location>
</feature>
<feature type="region of interest" description="Disordered" evidence="2">
    <location>
        <begin position="698"/>
        <end position="740"/>
    </location>
</feature>
<dbReference type="PANTHER" id="PTHR13056:SF0">
    <property type="entry name" value="VACUOLAR FUSION PROTEIN CCZ1 HOMOLOG-RELATED"/>
    <property type="match status" value="1"/>
</dbReference>
<feature type="domain" description="CCZ1/INTU/HSP4 first Longin" evidence="3">
    <location>
        <begin position="20"/>
        <end position="122"/>
    </location>
</feature>
<feature type="compositionally biased region" description="Basic and acidic residues" evidence="2">
    <location>
        <begin position="514"/>
        <end position="529"/>
    </location>
</feature>
<dbReference type="Proteomes" id="UP001583177">
    <property type="component" value="Unassembled WGS sequence"/>
</dbReference>
<gene>
    <name evidence="4" type="ORF">Daus18300_003374</name>
</gene>